<dbReference type="PANTHER" id="PTHR45569:SF1">
    <property type="entry name" value="SENSOR PROTEIN KDPD"/>
    <property type="match status" value="1"/>
</dbReference>
<sequence length="486" mass="50704">MPEPPFRLRGPTVSGAVLAAVSVALAAGIVLAWQEKLPATTVPLIFLMAVLVSAVLSGFWVGVATAAAAFFVMNFLFTEPFFTLQVSRPQDIVTLGVFLCAAGLVGSLAGSLRDRAEAARTRAGTLAILSAFSARLAEVDTRDAALAQAVAHLSALAGGDAVAVVLSDLPKPVAAMPALAELAVPDAQAAERCLRSGRVEHASAEGWQGAALTFLPVPDGTGLLALGHCRLSGADTAQRSVAISALVEQLALALRRLDASLSAAAARQDAEAEATRSALLASLSHDLRTPLATILGAASTLTELHDGLSPAARADLLAAISQEAGRLNLHVTNLLQMTRLSRSILPRLEWVDVNDIAQSAVARWQRAFPHAACQCDLAELPMIRAEGGLLEQMLFNLLDNARKHGTAPVTLRTGRVEGGLTLAVADAGSGPAKGLRDWLEGGQMWPMAEQRGLGLAVAKCIAQVHGGRLQWSDGAFRVFLPMQADP</sequence>
<protein>
    <recommendedName>
        <fullName evidence="3">histidine kinase</fullName>
        <ecNumber evidence="3">2.7.13.3</ecNumber>
    </recommendedName>
</protein>
<evidence type="ECO:0000256" key="6">
    <source>
        <dbReference type="ARBA" id="ARBA00022692"/>
    </source>
</evidence>
<feature type="domain" description="Histidine kinase" evidence="14">
    <location>
        <begin position="282"/>
        <end position="470"/>
    </location>
</feature>
<keyword evidence="5" id="KW-0808">Transferase</keyword>
<evidence type="ECO:0000256" key="7">
    <source>
        <dbReference type="ARBA" id="ARBA00022741"/>
    </source>
</evidence>
<keyword evidence="7" id="KW-0547">Nucleotide-binding</keyword>
<dbReference type="SMART" id="SM00387">
    <property type="entry name" value="HATPase_c"/>
    <property type="match status" value="1"/>
</dbReference>
<evidence type="ECO:0000256" key="2">
    <source>
        <dbReference type="ARBA" id="ARBA00004141"/>
    </source>
</evidence>
<dbReference type="RefSeq" id="WP_185799259.1">
    <property type="nucleotide sequence ID" value="NZ_JACLQD010000009.1"/>
</dbReference>
<feature type="transmembrane region" description="Helical" evidence="13">
    <location>
        <begin position="12"/>
        <end position="33"/>
    </location>
</feature>
<evidence type="ECO:0000256" key="10">
    <source>
        <dbReference type="ARBA" id="ARBA00022989"/>
    </source>
</evidence>
<dbReference type="InterPro" id="IPR052023">
    <property type="entry name" value="Histidine_kinase_KdpD"/>
</dbReference>
<proteinExistence type="predicted"/>
<comment type="caution">
    <text evidence="15">The sequence shown here is derived from an EMBL/GenBank/DDBJ whole genome shotgun (WGS) entry which is preliminary data.</text>
</comment>
<evidence type="ECO:0000256" key="11">
    <source>
        <dbReference type="ARBA" id="ARBA00023012"/>
    </source>
</evidence>
<dbReference type="PROSITE" id="PS50109">
    <property type="entry name" value="HIS_KIN"/>
    <property type="match status" value="1"/>
</dbReference>
<dbReference type="InterPro" id="IPR025201">
    <property type="entry name" value="KdpD_TM"/>
</dbReference>
<evidence type="ECO:0000256" key="9">
    <source>
        <dbReference type="ARBA" id="ARBA00022840"/>
    </source>
</evidence>
<name>A0A842IG00_9RHOB</name>
<evidence type="ECO:0000259" key="14">
    <source>
        <dbReference type="PROSITE" id="PS50109"/>
    </source>
</evidence>
<dbReference type="Pfam" id="PF13493">
    <property type="entry name" value="DUF4118"/>
    <property type="match status" value="1"/>
</dbReference>
<dbReference type="Proteomes" id="UP000555411">
    <property type="component" value="Unassembled WGS sequence"/>
</dbReference>
<dbReference type="GO" id="GO:0005524">
    <property type="term" value="F:ATP binding"/>
    <property type="evidence" value="ECO:0007669"/>
    <property type="project" value="UniProtKB-KW"/>
</dbReference>
<evidence type="ECO:0000256" key="4">
    <source>
        <dbReference type="ARBA" id="ARBA00022553"/>
    </source>
</evidence>
<evidence type="ECO:0000256" key="13">
    <source>
        <dbReference type="SAM" id="Phobius"/>
    </source>
</evidence>
<dbReference type="Gene3D" id="1.20.120.620">
    <property type="entry name" value="Backbone structure of the membrane domain of e. Coli histidine kinase receptor kdpd"/>
    <property type="match status" value="1"/>
</dbReference>
<organism evidence="15 16">
    <name type="scientific">Paragemmobacter straminiformis</name>
    <dbReference type="NCBI Taxonomy" id="2045119"/>
    <lineage>
        <taxon>Bacteria</taxon>
        <taxon>Pseudomonadati</taxon>
        <taxon>Pseudomonadota</taxon>
        <taxon>Alphaproteobacteria</taxon>
        <taxon>Rhodobacterales</taxon>
        <taxon>Paracoccaceae</taxon>
        <taxon>Paragemmobacter</taxon>
    </lineage>
</organism>
<dbReference type="InterPro" id="IPR038318">
    <property type="entry name" value="KdpD_sf"/>
</dbReference>
<reference evidence="15 16" key="1">
    <citation type="journal article" date="2017" name="Int. J. Syst. Evol. Microbiol.">
        <title>Gemmobacter straminiformis sp. nov., isolated from an artificial fountain.</title>
        <authorList>
            <person name="Kang J.Y."/>
            <person name="Kim M.J."/>
            <person name="Chun J."/>
            <person name="Son K.P."/>
            <person name="Jahng K.Y."/>
        </authorList>
    </citation>
    <scope>NUCLEOTIDE SEQUENCE [LARGE SCALE GENOMIC DNA]</scope>
    <source>
        <strain evidence="15 16">CAM-8</strain>
    </source>
</reference>
<evidence type="ECO:0000256" key="3">
    <source>
        <dbReference type="ARBA" id="ARBA00012438"/>
    </source>
</evidence>
<comment type="subcellular location">
    <subcellularLocation>
        <location evidence="2">Membrane</location>
        <topology evidence="2">Multi-pass membrane protein</topology>
    </subcellularLocation>
</comment>
<gene>
    <name evidence="15" type="ORF">H7F16_19180</name>
</gene>
<dbReference type="CDD" id="cd00082">
    <property type="entry name" value="HisKA"/>
    <property type="match status" value="1"/>
</dbReference>
<keyword evidence="8" id="KW-0418">Kinase</keyword>
<dbReference type="GO" id="GO:0000155">
    <property type="term" value="F:phosphorelay sensor kinase activity"/>
    <property type="evidence" value="ECO:0007669"/>
    <property type="project" value="InterPro"/>
</dbReference>
<keyword evidence="9" id="KW-0067">ATP-binding</keyword>
<dbReference type="InterPro" id="IPR036890">
    <property type="entry name" value="HATPase_C_sf"/>
</dbReference>
<dbReference type="SUPFAM" id="SSF55874">
    <property type="entry name" value="ATPase domain of HSP90 chaperone/DNA topoisomerase II/histidine kinase"/>
    <property type="match status" value="1"/>
</dbReference>
<dbReference type="GO" id="GO:0005886">
    <property type="term" value="C:plasma membrane"/>
    <property type="evidence" value="ECO:0007669"/>
    <property type="project" value="TreeGrafter"/>
</dbReference>
<dbReference type="InterPro" id="IPR003661">
    <property type="entry name" value="HisK_dim/P_dom"/>
</dbReference>
<accession>A0A842IG00</accession>
<comment type="catalytic activity">
    <reaction evidence="1">
        <text>ATP + protein L-histidine = ADP + protein N-phospho-L-histidine.</text>
        <dbReference type="EC" id="2.7.13.3"/>
    </reaction>
</comment>
<keyword evidence="4" id="KW-0597">Phosphoprotein</keyword>
<dbReference type="EC" id="2.7.13.3" evidence="3"/>
<dbReference type="SMART" id="SM00388">
    <property type="entry name" value="HisKA"/>
    <property type="match status" value="1"/>
</dbReference>
<evidence type="ECO:0000256" key="1">
    <source>
        <dbReference type="ARBA" id="ARBA00000085"/>
    </source>
</evidence>
<dbReference type="PANTHER" id="PTHR45569">
    <property type="entry name" value="SENSOR PROTEIN KDPD"/>
    <property type="match status" value="1"/>
</dbReference>
<keyword evidence="10 13" id="KW-1133">Transmembrane helix</keyword>
<feature type="transmembrane region" description="Helical" evidence="13">
    <location>
        <begin position="92"/>
        <end position="112"/>
    </location>
</feature>
<evidence type="ECO:0000313" key="15">
    <source>
        <dbReference type="EMBL" id="MBC2837644.1"/>
    </source>
</evidence>
<evidence type="ECO:0000256" key="12">
    <source>
        <dbReference type="ARBA" id="ARBA00023136"/>
    </source>
</evidence>
<dbReference type="Gene3D" id="1.10.287.130">
    <property type="match status" value="1"/>
</dbReference>
<dbReference type="InterPro" id="IPR036097">
    <property type="entry name" value="HisK_dim/P_sf"/>
</dbReference>
<keyword evidence="6 13" id="KW-0812">Transmembrane</keyword>
<keyword evidence="11" id="KW-0902">Two-component regulatory system</keyword>
<dbReference type="AlphaFoldDB" id="A0A842IG00"/>
<evidence type="ECO:0000256" key="5">
    <source>
        <dbReference type="ARBA" id="ARBA00022679"/>
    </source>
</evidence>
<dbReference type="InterPro" id="IPR005467">
    <property type="entry name" value="His_kinase_dom"/>
</dbReference>
<dbReference type="Pfam" id="PF02518">
    <property type="entry name" value="HATPase_c"/>
    <property type="match status" value="1"/>
</dbReference>
<keyword evidence="16" id="KW-1185">Reference proteome</keyword>
<evidence type="ECO:0000313" key="16">
    <source>
        <dbReference type="Proteomes" id="UP000555411"/>
    </source>
</evidence>
<feature type="transmembrane region" description="Helical" evidence="13">
    <location>
        <begin position="45"/>
        <end position="72"/>
    </location>
</feature>
<dbReference type="Pfam" id="PF00512">
    <property type="entry name" value="HisKA"/>
    <property type="match status" value="1"/>
</dbReference>
<dbReference type="CDD" id="cd00075">
    <property type="entry name" value="HATPase"/>
    <property type="match status" value="1"/>
</dbReference>
<evidence type="ECO:0000256" key="8">
    <source>
        <dbReference type="ARBA" id="ARBA00022777"/>
    </source>
</evidence>
<dbReference type="SUPFAM" id="SSF47384">
    <property type="entry name" value="Homodimeric domain of signal transducing histidine kinase"/>
    <property type="match status" value="1"/>
</dbReference>
<dbReference type="InterPro" id="IPR003594">
    <property type="entry name" value="HATPase_dom"/>
</dbReference>
<dbReference type="EMBL" id="JACLQD010000009">
    <property type="protein sequence ID" value="MBC2837644.1"/>
    <property type="molecule type" value="Genomic_DNA"/>
</dbReference>
<keyword evidence="12 13" id="KW-0472">Membrane</keyword>
<dbReference type="Gene3D" id="3.30.565.10">
    <property type="entry name" value="Histidine kinase-like ATPase, C-terminal domain"/>
    <property type="match status" value="1"/>
</dbReference>